<name>A0A7G9LC70_9FLAO</name>
<dbReference type="InterPro" id="IPR050452">
    <property type="entry name" value="Metacaspase"/>
</dbReference>
<dbReference type="Gene3D" id="2.60.120.560">
    <property type="entry name" value="Exo-inulinase, domain 1"/>
    <property type="match status" value="4"/>
</dbReference>
<gene>
    <name evidence="2" type="ORF">H9W90_03605</name>
</gene>
<proteinExistence type="predicted"/>
<dbReference type="PANTHER" id="PTHR48104">
    <property type="entry name" value="METACASPASE-4"/>
    <property type="match status" value="1"/>
</dbReference>
<feature type="signal peptide" evidence="1">
    <location>
        <begin position="1"/>
        <end position="20"/>
    </location>
</feature>
<dbReference type="SUPFAM" id="SSF52129">
    <property type="entry name" value="Caspase-like"/>
    <property type="match status" value="1"/>
</dbReference>
<dbReference type="RefSeq" id="WP_187483101.1">
    <property type="nucleotide sequence ID" value="NZ_CP060695.1"/>
</dbReference>
<keyword evidence="1" id="KW-0732">Signal</keyword>
<feature type="chain" id="PRO_5028963351" evidence="1">
    <location>
        <begin position="21"/>
        <end position="1135"/>
    </location>
</feature>
<dbReference type="Gene3D" id="3.40.50.1460">
    <property type="match status" value="1"/>
</dbReference>
<dbReference type="PANTHER" id="PTHR48104:SF30">
    <property type="entry name" value="METACASPASE-1"/>
    <property type="match status" value="1"/>
</dbReference>
<accession>A0A7G9LC70</accession>
<dbReference type="InterPro" id="IPR029030">
    <property type="entry name" value="Caspase-like_dom_sf"/>
</dbReference>
<dbReference type="Proteomes" id="UP000515808">
    <property type="component" value="Chromosome"/>
</dbReference>
<dbReference type="Gene3D" id="2.60.40.10">
    <property type="entry name" value="Immunoglobulins"/>
    <property type="match status" value="1"/>
</dbReference>
<dbReference type="Pfam" id="PF09136">
    <property type="entry name" value="Glucodextran_B"/>
    <property type="match status" value="1"/>
</dbReference>
<dbReference type="AlphaFoldDB" id="A0A7G9LC70"/>
<dbReference type="KEGG" id="ppec:H9W90_03605"/>
<dbReference type="InterPro" id="IPR013783">
    <property type="entry name" value="Ig-like_fold"/>
</dbReference>
<evidence type="ECO:0000313" key="3">
    <source>
        <dbReference type="Proteomes" id="UP000515808"/>
    </source>
</evidence>
<dbReference type="GO" id="GO:0004197">
    <property type="term" value="F:cysteine-type endopeptidase activity"/>
    <property type="evidence" value="ECO:0007669"/>
    <property type="project" value="TreeGrafter"/>
</dbReference>
<dbReference type="EMBL" id="CP060695">
    <property type="protein sequence ID" value="QNM86219.1"/>
    <property type="molecule type" value="Genomic_DNA"/>
</dbReference>
<keyword evidence="3" id="KW-1185">Reference proteome</keyword>
<organism evidence="2 3">
    <name type="scientific">Polaribacter pectinis</name>
    <dbReference type="NCBI Taxonomy" id="2738844"/>
    <lineage>
        <taxon>Bacteria</taxon>
        <taxon>Pseudomonadati</taxon>
        <taxon>Bacteroidota</taxon>
        <taxon>Flavobacteriia</taxon>
        <taxon>Flavobacteriales</taxon>
        <taxon>Flavobacteriaceae</taxon>
    </lineage>
</organism>
<reference evidence="2 3" key="1">
    <citation type="submission" date="2020-08" db="EMBL/GenBank/DDBJ databases">
        <title>Polaribacter sp. L12M9 isolated from gut of the Korean scallop.</title>
        <authorList>
            <person name="Jeong Y.S."/>
        </authorList>
    </citation>
    <scope>NUCLEOTIDE SEQUENCE [LARGE SCALE GENOMIC DNA]</scope>
    <source>
        <strain evidence="2 3">L12M9</strain>
    </source>
</reference>
<evidence type="ECO:0000256" key="1">
    <source>
        <dbReference type="SAM" id="SignalP"/>
    </source>
</evidence>
<evidence type="ECO:0000313" key="2">
    <source>
        <dbReference type="EMBL" id="QNM86219.1"/>
    </source>
</evidence>
<dbReference type="GO" id="GO:0005737">
    <property type="term" value="C:cytoplasm"/>
    <property type="evidence" value="ECO:0007669"/>
    <property type="project" value="TreeGrafter"/>
</dbReference>
<protein>
    <submittedName>
        <fullName evidence="2">Caspase family protein</fullName>
    </submittedName>
</protein>
<dbReference type="GO" id="GO:0006508">
    <property type="term" value="P:proteolysis"/>
    <property type="evidence" value="ECO:0007669"/>
    <property type="project" value="TreeGrafter"/>
</dbReference>
<sequence>MKTLKNIVFVSLLITYSVFGQSNNYIYQENFDNKGNWPIGSNDIRDLNVFNGRYYFEHKRTDKSWRISTTDFNLDTSKDFEIETSIQKISGIDNSGIQFLYDFKDDSNYKELGFSSNGYFRIAESVNGTYSNIKKWEKSDKIKTGNYGVNNLKVTKKGNSLTFYINEKEIYTMPYKSFVGKQIGVAIFKNQKISIDYISVKQSTSVINNNTNNSTVLYDNFYSNNNSWAVQNNDEATLEISNGKYYFEYKDVKGFTSTRIIDLDNTKDFKIEASFQKINGIQNNGFGLVFGREDGGNQNQFFIAPSGSFAIDEYKNSKLNSLKNWTASSAIEKGNLGKNKLTIEKINSTYNFYINKTKVHTAYNLTFFGKRLGFVVFDKQKIAIDNISVTYLDQNIDNINTNLNFEKNLVLNENFDNSINQWTEQDNEDTRFRLSNGKYYLQHKKPDKGWSSNISKHFDSSKNFEIETKIDKISGVTNNAYGIMWGLDGGNSYRFYLTATGYYKIVRTVNGNEEIITKWTKSSTINQNNGASNTIKIRKEGELYTYYINNKHVTKTDFEPFYGDRIGYIVYNNQEIAVDFLKINLLKSNTNNTVVTNKKLTLPLYDTFNGNTNNWNLEDSDDYSAAITNGKLMLHKKKKGGIFISKDVEINTTKDFIIETSLSRVRNSTEGLYGITFGRKNSSNEYTFLLSGNGSYMYRKFDNDEYKKIIPFTESSAIKTGLNEFNKIKIVKTGSLLRFYINDVYVNETPFEPFFGNKFGYTIYYDKKIAIDHLDIKYQTSTSFNNPPIVVITSPNVEEERGFKIVEAKRIQVRGKATDTDGIFEITVNGVEASVSEDGSFIANVPLKYGKNDLIVKATDLKQASSTKTFTIKRNSPEIDNSVTTDNTTEKLDIGFGKYHALIIGVSTYKDETIDDLKGEPTKDAQALADLLIRKYSFDTQNVTVLKNPTENQIIKEFYNLRKKVGRNDNVVIFYAGHGNYDKVSEKGYWMPSDAEMEFEGNVILNTSIVSYIKSINSKHTLLISDACFSGSILTKNRSFSNASNAVKAKYSLPSRKAITSGALETVPNKSVFMEYLLKRLESNQNTYLSAGQLFNMIEDPIINNPRGDKIQRPIYAPISRTGDEGGDFIFIKKN</sequence>